<feature type="transmembrane region" description="Helical" evidence="1">
    <location>
        <begin position="107"/>
        <end position="126"/>
    </location>
</feature>
<keyword evidence="1" id="KW-1133">Transmembrane helix</keyword>
<keyword evidence="1" id="KW-0812">Transmembrane</keyword>
<dbReference type="RefSeq" id="WP_209467003.1">
    <property type="nucleotide sequence ID" value="NZ_JAGGLG010000019.1"/>
</dbReference>
<name>A0ABS4JTM3_9FIRM</name>
<keyword evidence="3" id="KW-1185">Reference proteome</keyword>
<gene>
    <name evidence="2" type="ORF">J2Z79_002293</name>
</gene>
<evidence type="ECO:0000256" key="1">
    <source>
        <dbReference type="SAM" id="Phobius"/>
    </source>
</evidence>
<accession>A0ABS4JTM3</accession>
<evidence type="ECO:0000313" key="2">
    <source>
        <dbReference type="EMBL" id="MBP2018878.1"/>
    </source>
</evidence>
<organism evidence="2 3">
    <name type="scientific">Symbiobacterium terraclitae</name>
    <dbReference type="NCBI Taxonomy" id="557451"/>
    <lineage>
        <taxon>Bacteria</taxon>
        <taxon>Bacillati</taxon>
        <taxon>Bacillota</taxon>
        <taxon>Clostridia</taxon>
        <taxon>Eubacteriales</taxon>
        <taxon>Symbiobacteriaceae</taxon>
        <taxon>Symbiobacterium</taxon>
    </lineage>
</organism>
<feature type="transmembrane region" description="Helical" evidence="1">
    <location>
        <begin position="23"/>
        <end position="44"/>
    </location>
</feature>
<feature type="transmembrane region" description="Helical" evidence="1">
    <location>
        <begin position="184"/>
        <end position="202"/>
    </location>
</feature>
<proteinExistence type="predicted"/>
<feature type="transmembrane region" description="Helical" evidence="1">
    <location>
        <begin position="222"/>
        <end position="244"/>
    </location>
</feature>
<reference evidence="2 3" key="1">
    <citation type="submission" date="2021-03" db="EMBL/GenBank/DDBJ databases">
        <title>Genomic Encyclopedia of Type Strains, Phase IV (KMG-IV): sequencing the most valuable type-strain genomes for metagenomic binning, comparative biology and taxonomic classification.</title>
        <authorList>
            <person name="Goeker M."/>
        </authorList>
    </citation>
    <scope>NUCLEOTIDE SEQUENCE [LARGE SCALE GENOMIC DNA]</scope>
    <source>
        <strain evidence="2 3">DSM 27138</strain>
    </source>
</reference>
<dbReference type="Proteomes" id="UP001519289">
    <property type="component" value="Unassembled WGS sequence"/>
</dbReference>
<comment type="caution">
    <text evidence="2">The sequence shown here is derived from an EMBL/GenBank/DDBJ whole genome shotgun (WGS) entry which is preliminary data.</text>
</comment>
<sequence length="256" mass="27971">MGVFAAFVAQGFRQQAAYKVEGWLGLASSLIWFVLFAGIWTALLRDDPAALERQMQYIIASRFLGELIFIPTWEVSEKFRMGDVGLELIKPVALPVRVLGDFLGRSLFRLARSLPVFVLIWIAFGLPAPHPAALLLFAASGLAGWVIAAAFQLSLTLIALWTVQFTEAENLWELMSSLFSGEFIPLYYLPAWAGALASYLPFAGTFFVPSAILAGTLSGAELLRALGLQLAWALAAVAVLWAMWTAGQRRLTMQGG</sequence>
<dbReference type="EMBL" id="JAGGLG010000019">
    <property type="protein sequence ID" value="MBP2018878.1"/>
    <property type="molecule type" value="Genomic_DNA"/>
</dbReference>
<protein>
    <submittedName>
        <fullName evidence="2">ABC-2 type transport system permease protein</fullName>
    </submittedName>
</protein>
<keyword evidence="1" id="KW-0472">Membrane</keyword>
<dbReference type="Pfam" id="PF06182">
    <property type="entry name" value="ABC2_membrane_6"/>
    <property type="match status" value="1"/>
</dbReference>
<dbReference type="PANTHER" id="PTHR36832:SF2">
    <property type="entry name" value="INTEGRAL MEMBRANE PROTEIN"/>
    <property type="match status" value="1"/>
</dbReference>
<dbReference type="InterPro" id="IPR010390">
    <property type="entry name" value="ABC-2_transporter-like"/>
</dbReference>
<dbReference type="PANTHER" id="PTHR36832">
    <property type="entry name" value="SLR1174 PROTEIN-RELATED"/>
    <property type="match status" value="1"/>
</dbReference>
<evidence type="ECO:0000313" key="3">
    <source>
        <dbReference type="Proteomes" id="UP001519289"/>
    </source>
</evidence>
<feature type="transmembrane region" description="Helical" evidence="1">
    <location>
        <begin position="132"/>
        <end position="163"/>
    </location>
</feature>